<sequence length="246" mass="28094">MRYSVLVFMFILFFSFECHSYTLYWLTGAGIKRPAQMIAKAYNETHKDKVVIIAGGSGQVLNQIIQSKRGDIYTLVDVDFLNRAKRFNAISTYKKILKLTPIFLLSRIGEKKIGNFYDLSKVGTKIAGGNPKAMCLGKTFEQIMSKLPSELANKIQKNIRIRCLNVFQIVGYVKEGVVDAGIVLDKALIKSTHLKYITIPQKYNVNRYGYVALVSYSKHKEAAKELYNFILTHLYVYKNYGFEVLK</sequence>
<dbReference type="SUPFAM" id="SSF53850">
    <property type="entry name" value="Periplasmic binding protein-like II"/>
    <property type="match status" value="1"/>
</dbReference>
<dbReference type="Proteomes" id="UP000008139">
    <property type="component" value="Chromosome"/>
</dbReference>
<dbReference type="PANTHER" id="PTHR30632:SF0">
    <property type="entry name" value="SULFATE-BINDING PROTEIN"/>
    <property type="match status" value="1"/>
</dbReference>
<dbReference type="eggNOG" id="COG0725">
    <property type="taxonomic scope" value="Bacteria"/>
</dbReference>
<dbReference type="InParanoid" id="F2LXG1"/>
<dbReference type="HOGENOM" id="CLU_065520_2_0_7"/>
<dbReference type="Pfam" id="PF13531">
    <property type="entry name" value="SBP_bac_11"/>
    <property type="match status" value="1"/>
</dbReference>
<organism evidence="1 2">
    <name type="scientific">Hippea maritima (strain ATCC 700847 / DSM 10411 / MH2)</name>
    <dbReference type="NCBI Taxonomy" id="760142"/>
    <lineage>
        <taxon>Bacteria</taxon>
        <taxon>Pseudomonadati</taxon>
        <taxon>Campylobacterota</taxon>
        <taxon>Desulfurellia</taxon>
        <taxon>Desulfurellales</taxon>
        <taxon>Hippeaceae</taxon>
        <taxon>Hippea</taxon>
    </lineage>
</organism>
<dbReference type="KEGG" id="hmr:Hipma_1318"/>
<dbReference type="GO" id="GO:0015689">
    <property type="term" value="P:molybdate ion transport"/>
    <property type="evidence" value="ECO:0007669"/>
    <property type="project" value="TreeGrafter"/>
</dbReference>
<dbReference type="GO" id="GO:0030973">
    <property type="term" value="F:molybdate ion binding"/>
    <property type="evidence" value="ECO:0007669"/>
    <property type="project" value="TreeGrafter"/>
</dbReference>
<dbReference type="STRING" id="760142.Hipma_1318"/>
<protein>
    <submittedName>
        <fullName evidence="1">Extracellular solute-binding protein family 1</fullName>
    </submittedName>
</protein>
<dbReference type="Gene3D" id="3.40.190.10">
    <property type="entry name" value="Periplasmic binding protein-like II"/>
    <property type="match status" value="2"/>
</dbReference>
<name>F2LXG1_HIPMA</name>
<accession>F2LXG1</accession>
<evidence type="ECO:0000313" key="1">
    <source>
        <dbReference type="EMBL" id="AEA34275.1"/>
    </source>
</evidence>
<dbReference type="InterPro" id="IPR050682">
    <property type="entry name" value="ModA/WtpA"/>
</dbReference>
<keyword evidence="2" id="KW-1185">Reference proteome</keyword>
<dbReference type="EMBL" id="CP002606">
    <property type="protein sequence ID" value="AEA34275.1"/>
    <property type="molecule type" value="Genomic_DNA"/>
</dbReference>
<evidence type="ECO:0000313" key="2">
    <source>
        <dbReference type="Proteomes" id="UP000008139"/>
    </source>
</evidence>
<reference evidence="2" key="2">
    <citation type="submission" date="2011-03" db="EMBL/GenBank/DDBJ databases">
        <title>The complete genome of Hippea maritima DSM 10411.</title>
        <authorList>
            <consortium name="US DOE Joint Genome Institute (JGI-PGF)"/>
            <person name="Lucas S."/>
            <person name="Copeland A."/>
            <person name="Lapidus A."/>
            <person name="Bruce D."/>
            <person name="Goodwin L."/>
            <person name="Pitluck S."/>
            <person name="Peters L."/>
            <person name="Kyrpides N."/>
            <person name="Mavromatis K."/>
            <person name="Pagani I."/>
            <person name="Ivanova N."/>
            <person name="Mikhailova N."/>
            <person name="Lu M."/>
            <person name="Detter J.C."/>
            <person name="Tapia R."/>
            <person name="Han C."/>
            <person name="Land M."/>
            <person name="Hauser L."/>
            <person name="Markowitz V."/>
            <person name="Cheng J.-F."/>
            <person name="Hugenholtz P."/>
            <person name="Woyke T."/>
            <person name="Wu D."/>
            <person name="Spring S."/>
            <person name="Schroeder M."/>
            <person name="Brambilla E."/>
            <person name="Klenk H.-P."/>
            <person name="Eisen J.A."/>
        </authorList>
    </citation>
    <scope>NUCLEOTIDE SEQUENCE [LARGE SCALE GENOMIC DNA]</scope>
    <source>
        <strain evidence="2">ATCC 700847 / DSM 10411 / MH2</strain>
    </source>
</reference>
<gene>
    <name evidence="1" type="ordered locus">Hipma_1318</name>
</gene>
<dbReference type="PANTHER" id="PTHR30632">
    <property type="entry name" value="MOLYBDATE-BINDING PERIPLASMIC PROTEIN"/>
    <property type="match status" value="1"/>
</dbReference>
<reference evidence="1 2" key="1">
    <citation type="journal article" date="2011" name="Stand. Genomic Sci.">
        <title>Complete genome sequence of the thermophilic sulfur-reducer Hippea maritima type strain (MH(2)).</title>
        <authorList>
            <person name="Huntemann M."/>
            <person name="Lu M."/>
            <person name="Nolan M."/>
            <person name="Lapidus A."/>
            <person name="Lucas S."/>
            <person name="Hammon N."/>
            <person name="Deshpande S."/>
            <person name="Cheng J.F."/>
            <person name="Tapia R."/>
            <person name="Han C."/>
            <person name="Goodwin L."/>
            <person name="Pitluck S."/>
            <person name="Liolios K."/>
            <person name="Pagani I."/>
            <person name="Ivanova N."/>
            <person name="Ovchinikova G."/>
            <person name="Pati A."/>
            <person name="Chen A."/>
            <person name="Palaniappan K."/>
            <person name="Land M."/>
            <person name="Hauser L."/>
            <person name="Jeffries C.D."/>
            <person name="Detter J.C."/>
            <person name="Brambilla E.M."/>
            <person name="Rohde M."/>
            <person name="Spring S."/>
            <person name="Goker M."/>
            <person name="Woyke T."/>
            <person name="Bristow J."/>
            <person name="Eisen J.A."/>
            <person name="Markowitz V."/>
            <person name="Hugenholtz P."/>
            <person name="Kyrpides N.C."/>
            <person name="Klenk H.P."/>
            <person name="Mavromatis K."/>
        </authorList>
    </citation>
    <scope>NUCLEOTIDE SEQUENCE [LARGE SCALE GENOMIC DNA]</scope>
    <source>
        <strain evidence="2">ATCC 700847 / DSM 10411 / MH2</strain>
    </source>
</reference>
<dbReference type="AlphaFoldDB" id="F2LXG1"/>
<proteinExistence type="predicted"/>